<evidence type="ECO:0000313" key="12">
    <source>
        <dbReference type="EMBL" id="RPB15353.1"/>
    </source>
</evidence>
<dbReference type="GO" id="GO:0000139">
    <property type="term" value="C:Golgi membrane"/>
    <property type="evidence" value="ECO:0007669"/>
    <property type="project" value="UniProtKB-SubCell"/>
</dbReference>
<keyword evidence="7 11" id="KW-0653">Protein transport</keyword>
<evidence type="ECO:0000256" key="10">
    <source>
        <dbReference type="ARBA" id="ARBA00023329"/>
    </source>
</evidence>
<keyword evidence="5 11" id="KW-0963">Cytoplasm</keyword>
<dbReference type="GO" id="GO:0030126">
    <property type="term" value="C:COPI vesicle coat"/>
    <property type="evidence" value="ECO:0007669"/>
    <property type="project" value="TreeGrafter"/>
</dbReference>
<dbReference type="GO" id="GO:0015031">
    <property type="term" value="P:protein transport"/>
    <property type="evidence" value="ECO:0007669"/>
    <property type="project" value="UniProtKB-UniRule"/>
</dbReference>
<evidence type="ECO:0000256" key="5">
    <source>
        <dbReference type="ARBA" id="ARBA00022490"/>
    </source>
</evidence>
<dbReference type="SUPFAM" id="SSF48452">
    <property type="entry name" value="TPR-like"/>
    <property type="match status" value="1"/>
</dbReference>
<evidence type="ECO:0000256" key="6">
    <source>
        <dbReference type="ARBA" id="ARBA00022892"/>
    </source>
</evidence>
<dbReference type="InterPro" id="IPR006822">
    <property type="entry name" value="Coatomer_esu"/>
</dbReference>
<dbReference type="Proteomes" id="UP000277580">
    <property type="component" value="Unassembled WGS sequence"/>
</dbReference>
<dbReference type="InParanoid" id="A0A3N4KXQ6"/>
<dbReference type="Gene3D" id="1.25.40.10">
    <property type="entry name" value="Tetratricopeptide repeat domain"/>
    <property type="match status" value="1"/>
</dbReference>
<comment type="similarity">
    <text evidence="3 11">Belongs to the COPE family.</text>
</comment>
<keyword evidence="13" id="KW-1185">Reference proteome</keyword>
<protein>
    <recommendedName>
        <fullName evidence="11">Coatomer subunit epsilon</fullName>
    </recommendedName>
</protein>
<dbReference type="FunCoup" id="A0A3N4KXQ6">
    <property type="interactions" value="212"/>
</dbReference>
<dbReference type="OrthoDB" id="310217at2759"/>
<dbReference type="PIRSF" id="PIRSF016478">
    <property type="entry name" value="Coatomer_esu"/>
    <property type="match status" value="1"/>
</dbReference>
<keyword evidence="6 11" id="KW-0931">ER-Golgi transport</keyword>
<proteinExistence type="inferred from homology"/>
<dbReference type="STRING" id="1392247.A0A3N4KXQ6"/>
<keyword evidence="4 11" id="KW-0813">Transport</keyword>
<dbReference type="PANTHER" id="PTHR10805:SF0">
    <property type="entry name" value="COATOMER SUBUNIT EPSILON"/>
    <property type="match status" value="1"/>
</dbReference>
<dbReference type="EMBL" id="ML119113">
    <property type="protein sequence ID" value="RPB15353.1"/>
    <property type="molecule type" value="Genomic_DNA"/>
</dbReference>
<evidence type="ECO:0000256" key="2">
    <source>
        <dbReference type="ARBA" id="ARBA00004347"/>
    </source>
</evidence>
<evidence type="ECO:0000256" key="8">
    <source>
        <dbReference type="ARBA" id="ARBA00023034"/>
    </source>
</evidence>
<keyword evidence="8 11" id="KW-0333">Golgi apparatus</keyword>
<evidence type="ECO:0000313" key="13">
    <source>
        <dbReference type="Proteomes" id="UP000277580"/>
    </source>
</evidence>
<accession>A0A3N4KXQ6</accession>
<evidence type="ECO:0000256" key="7">
    <source>
        <dbReference type="ARBA" id="ARBA00022927"/>
    </source>
</evidence>
<sequence length="297" mass="31751">MDPFSSEGELLAMHTAFFSGQYQAVLDSDTSTLSASNALPARIYALRSRIALGDAPSVISELESETGTPDLAAVKAFAEYTTGAKESATAAIEGLVESAADNATVQVIGAIVLQSEGRSDEALALLSNHVNSLEAVALTVQIRLSQNRTDLALKEVQMAKRWAQDSLLVNLAESYLGLRIGGEKYQSAYYVFEELAQAPSSSSCRTLVGQAVAELHLGRLEEAEVALQQALDKKGDDADALANMLVLATIAGKEGEEWRARLEATEGAEAHPFLRELREKEELFERAAGKYSAKVGA</sequence>
<evidence type="ECO:0000256" key="1">
    <source>
        <dbReference type="ARBA" id="ARBA00004255"/>
    </source>
</evidence>
<keyword evidence="10 11" id="KW-0968">Cytoplasmic vesicle</keyword>
<name>A0A3N4KXQ6_9PEZI</name>
<dbReference type="GO" id="GO:0006891">
    <property type="term" value="P:intra-Golgi vesicle-mediated transport"/>
    <property type="evidence" value="ECO:0007669"/>
    <property type="project" value="TreeGrafter"/>
</dbReference>
<dbReference type="GO" id="GO:0006890">
    <property type="term" value="P:retrograde vesicle-mediated transport, Golgi to endoplasmic reticulum"/>
    <property type="evidence" value="ECO:0007669"/>
    <property type="project" value="UniProtKB-UniRule"/>
</dbReference>
<reference evidence="12 13" key="1">
    <citation type="journal article" date="2018" name="Nat. Ecol. Evol.">
        <title>Pezizomycetes genomes reveal the molecular basis of ectomycorrhizal truffle lifestyle.</title>
        <authorList>
            <person name="Murat C."/>
            <person name="Payen T."/>
            <person name="Noel B."/>
            <person name="Kuo A."/>
            <person name="Morin E."/>
            <person name="Chen J."/>
            <person name="Kohler A."/>
            <person name="Krizsan K."/>
            <person name="Balestrini R."/>
            <person name="Da Silva C."/>
            <person name="Montanini B."/>
            <person name="Hainaut M."/>
            <person name="Levati E."/>
            <person name="Barry K.W."/>
            <person name="Belfiori B."/>
            <person name="Cichocki N."/>
            <person name="Clum A."/>
            <person name="Dockter R.B."/>
            <person name="Fauchery L."/>
            <person name="Guy J."/>
            <person name="Iotti M."/>
            <person name="Le Tacon F."/>
            <person name="Lindquist E.A."/>
            <person name="Lipzen A."/>
            <person name="Malagnac F."/>
            <person name="Mello A."/>
            <person name="Molinier V."/>
            <person name="Miyauchi S."/>
            <person name="Poulain J."/>
            <person name="Riccioni C."/>
            <person name="Rubini A."/>
            <person name="Sitrit Y."/>
            <person name="Splivallo R."/>
            <person name="Traeger S."/>
            <person name="Wang M."/>
            <person name="Zifcakova L."/>
            <person name="Wipf D."/>
            <person name="Zambonelli A."/>
            <person name="Paolocci F."/>
            <person name="Nowrousian M."/>
            <person name="Ottonello S."/>
            <person name="Baldrian P."/>
            <person name="Spatafora J.W."/>
            <person name="Henrissat B."/>
            <person name="Nagy L.G."/>
            <person name="Aury J.M."/>
            <person name="Wincker P."/>
            <person name="Grigoriev I.V."/>
            <person name="Bonfante P."/>
            <person name="Martin F.M."/>
        </authorList>
    </citation>
    <scope>NUCLEOTIDE SEQUENCE [LARGE SCALE GENOMIC DNA]</scope>
    <source>
        <strain evidence="12 13">CCBAS932</strain>
    </source>
</reference>
<dbReference type="GO" id="GO:0005198">
    <property type="term" value="F:structural molecule activity"/>
    <property type="evidence" value="ECO:0007669"/>
    <property type="project" value="UniProtKB-UniRule"/>
</dbReference>
<gene>
    <name evidence="12" type="ORF">P167DRAFT_563000</name>
</gene>
<evidence type="ECO:0000256" key="3">
    <source>
        <dbReference type="ARBA" id="ARBA00008827"/>
    </source>
</evidence>
<evidence type="ECO:0000256" key="11">
    <source>
        <dbReference type="PIRNR" id="PIRNR016478"/>
    </source>
</evidence>
<dbReference type="Pfam" id="PF04733">
    <property type="entry name" value="Coatomer_E"/>
    <property type="match status" value="1"/>
</dbReference>
<organism evidence="12 13">
    <name type="scientific">Morchella conica CCBAS932</name>
    <dbReference type="NCBI Taxonomy" id="1392247"/>
    <lineage>
        <taxon>Eukaryota</taxon>
        <taxon>Fungi</taxon>
        <taxon>Dikarya</taxon>
        <taxon>Ascomycota</taxon>
        <taxon>Pezizomycotina</taxon>
        <taxon>Pezizomycetes</taxon>
        <taxon>Pezizales</taxon>
        <taxon>Morchellaceae</taxon>
        <taxon>Morchella</taxon>
    </lineage>
</organism>
<keyword evidence="9 11" id="KW-0472">Membrane</keyword>
<dbReference type="InterPro" id="IPR011990">
    <property type="entry name" value="TPR-like_helical_dom_sf"/>
</dbReference>
<evidence type="ECO:0000256" key="9">
    <source>
        <dbReference type="ARBA" id="ARBA00023136"/>
    </source>
</evidence>
<dbReference type="PANTHER" id="PTHR10805">
    <property type="entry name" value="COATOMER SUBUNIT EPSILON"/>
    <property type="match status" value="1"/>
</dbReference>
<evidence type="ECO:0000256" key="4">
    <source>
        <dbReference type="ARBA" id="ARBA00022448"/>
    </source>
</evidence>
<dbReference type="GO" id="GO:0006888">
    <property type="term" value="P:endoplasmic reticulum to Golgi vesicle-mediated transport"/>
    <property type="evidence" value="ECO:0007669"/>
    <property type="project" value="TreeGrafter"/>
</dbReference>
<dbReference type="AlphaFoldDB" id="A0A3N4KXQ6"/>
<comment type="subcellular location">
    <subcellularLocation>
        <location evidence="2">Cytoplasmic vesicle</location>
        <location evidence="2">COPI-coated vesicle membrane</location>
        <topology evidence="2">Peripheral membrane protein</topology>
        <orientation evidence="2">Cytoplasmic side</orientation>
    </subcellularLocation>
    <subcellularLocation>
        <location evidence="1">Golgi apparatus membrane</location>
        <topology evidence="1">Peripheral membrane protein</topology>
        <orientation evidence="1">Cytoplasmic side</orientation>
    </subcellularLocation>
</comment>
<comment type="function">
    <text evidence="11">The coatomer is a cytosolic protein complex that binds to dilysine motifs and reversibly associates with Golgi non-clathrin-coated vesicles, which further mediate biosynthetic protein transport from the ER, via the Golgi up to the trans Golgi network. The coatomer complex is required for budding from Golgi membranes, and is essential for the retrograde Golgi-to-ER transport of dilysine-tagged proteins.</text>
</comment>